<accession>H1DH53</accession>
<dbReference type="GO" id="GO:1990351">
    <property type="term" value="C:transporter complex"/>
    <property type="evidence" value="ECO:0007669"/>
    <property type="project" value="TreeGrafter"/>
</dbReference>
<dbReference type="eggNOG" id="COG1452">
    <property type="taxonomic scope" value="Bacteria"/>
</dbReference>
<evidence type="ECO:0000256" key="1">
    <source>
        <dbReference type="ARBA" id="ARBA00023125"/>
    </source>
</evidence>
<evidence type="ECO:0000313" key="3">
    <source>
        <dbReference type="EMBL" id="EHP47736.1"/>
    </source>
</evidence>
<feature type="domain" description="Fork-head" evidence="2">
    <location>
        <begin position="373"/>
        <end position="509"/>
    </location>
</feature>
<dbReference type="PANTHER" id="PTHR30189:SF1">
    <property type="entry name" value="LPS-ASSEMBLY PROTEIN LPTD"/>
    <property type="match status" value="1"/>
</dbReference>
<dbReference type="EMBL" id="ADMC01000022">
    <property type="protein sequence ID" value="EHP47736.1"/>
    <property type="molecule type" value="Genomic_DNA"/>
</dbReference>
<dbReference type="InterPro" id="IPR045659">
    <property type="entry name" value="LptD_2"/>
</dbReference>
<reference evidence="3 4" key="1">
    <citation type="submission" date="2012-01" db="EMBL/GenBank/DDBJ databases">
        <title>The Genome Sequence of Odoribacter laneus YIT 12061.</title>
        <authorList>
            <consortium name="The Broad Institute Genome Sequencing Platform"/>
            <person name="Earl A."/>
            <person name="Ward D."/>
            <person name="Feldgarden M."/>
            <person name="Gevers D."/>
            <person name="Morotomi M."/>
            <person name="Young S.K."/>
            <person name="Zeng Q."/>
            <person name="Gargeya S."/>
            <person name="Fitzgerald M."/>
            <person name="Haas B."/>
            <person name="Abouelleil A."/>
            <person name="Alvarado L."/>
            <person name="Arachchi H.M."/>
            <person name="Berlin A."/>
            <person name="Chapman S.B."/>
            <person name="Gearin G."/>
            <person name="Goldberg J."/>
            <person name="Griggs A."/>
            <person name="Gujja S."/>
            <person name="Hansen M."/>
            <person name="Heiman D."/>
            <person name="Howarth C."/>
            <person name="Larimer J."/>
            <person name="Lui A."/>
            <person name="MacDonald P.J.P."/>
            <person name="McCowen C."/>
            <person name="Montmayeur A."/>
            <person name="Murphy C."/>
            <person name="Neiman D."/>
            <person name="Pearson M."/>
            <person name="Priest M."/>
            <person name="Roberts A."/>
            <person name="Saif S."/>
            <person name="Shea T."/>
            <person name="Sisk P."/>
            <person name="Stolte C."/>
            <person name="Sykes S."/>
            <person name="Wortman J."/>
            <person name="Nusbaum C."/>
            <person name="Birren B."/>
        </authorList>
    </citation>
    <scope>NUCLEOTIDE SEQUENCE [LARGE SCALE GENOMIC DNA]</scope>
    <source>
        <strain evidence="3 4">YIT 12061</strain>
    </source>
</reference>
<keyword evidence="4" id="KW-1185">Reference proteome</keyword>
<organism evidence="3 4">
    <name type="scientific">Odoribacter laneus YIT 12061</name>
    <dbReference type="NCBI Taxonomy" id="742817"/>
    <lineage>
        <taxon>Bacteria</taxon>
        <taxon>Pseudomonadati</taxon>
        <taxon>Bacteroidota</taxon>
        <taxon>Bacteroidia</taxon>
        <taxon>Bacteroidales</taxon>
        <taxon>Odoribacteraceae</taxon>
        <taxon>Odoribacter</taxon>
    </lineage>
</organism>
<proteinExistence type="predicted"/>
<dbReference type="InterPro" id="IPR001766">
    <property type="entry name" value="Fork_head_dom"/>
</dbReference>
<name>H1DH53_9BACT</name>
<gene>
    <name evidence="3" type="ORF">HMPREF9449_01589</name>
</gene>
<keyword evidence="1" id="KW-0238">DNA-binding</keyword>
<protein>
    <recommendedName>
        <fullName evidence="2">Fork-head domain-containing protein</fullName>
    </recommendedName>
</protein>
<dbReference type="InterPro" id="IPR050218">
    <property type="entry name" value="LptD"/>
</dbReference>
<dbReference type="STRING" id="742817.HMPREF9449_01589"/>
<dbReference type="Proteomes" id="UP000004892">
    <property type="component" value="Unassembled WGS sequence"/>
</dbReference>
<dbReference type="PANTHER" id="PTHR30189">
    <property type="entry name" value="LPS-ASSEMBLY PROTEIN"/>
    <property type="match status" value="1"/>
</dbReference>
<evidence type="ECO:0000313" key="4">
    <source>
        <dbReference type="Proteomes" id="UP000004892"/>
    </source>
</evidence>
<dbReference type="GO" id="GO:0043565">
    <property type="term" value="F:sequence-specific DNA binding"/>
    <property type="evidence" value="ECO:0007669"/>
    <property type="project" value="InterPro"/>
</dbReference>
<dbReference type="Pfam" id="PF19838">
    <property type="entry name" value="LptD_2"/>
    <property type="match status" value="1"/>
</dbReference>
<dbReference type="PROSITE" id="PS50039">
    <property type="entry name" value="FORK_HEAD_3"/>
    <property type="match status" value="1"/>
</dbReference>
<dbReference type="GO" id="GO:0009279">
    <property type="term" value="C:cell outer membrane"/>
    <property type="evidence" value="ECO:0007669"/>
    <property type="project" value="TreeGrafter"/>
</dbReference>
<comment type="caution">
    <text evidence="3">The sequence shown here is derived from an EMBL/GenBank/DDBJ whole genome shotgun (WGS) entry which is preliminary data.</text>
</comment>
<sequence length="859" mass="97920">MTGSLAAQEKADSLFLLETTTLLAPDSLIFVQDSVPTDTLTGDTLKEKPLFEDIIAYDAQDSIRFSVEQKKVFLYGNANVKYITTELNANFIELDMEKKQAFASGLPDTSGTIVGTPIFKDGTQEFESKELRYNFETGKGFVKDIITQEGDGYVQGKLTKKLTDSIYCVKEGWYTTCDQHDHPHFYIRMNKAKMIRDKKVIAGFSNLVLEDVPLPLFIPFGFFPITKKGTSGIIMPTYGDERMRGFNLRNGGYYWAISDYIDLALTGDIYTNGSWGANLITNYRKRYKYNGNLNFTMSRNHTSEKGMPDYTQSSDWSIRWTHAQDNKANPYSTFSASVDISSANNNYYNSTNINDIANQRKQSSISWSKKWPEKPFSLTAAFSHNQNSRDSSISITLPNVNFRVSQFYPFRKKGKSGDLKWYDNIAVSYSAELRNSIQTKEDLLFKSSFDKWQNGFKHSIPINTTINVIKDVSLTPQFSYNAVLYTHAIRKYWVSDTSYYAKGYVKKDTINGFHYAHNYTASVTLAYNPTIYGMYMFKPNSKIHAVRHVIRPSVSVSYTPKMGVKRSKYYNTYLDVDNAEHEYSIFEDGIYGTPSGTQKNSGTISMSIDNNIEMKVRNDKDTTGENEFKKIKILESLRIGTSYDIFADSMNWSNIQITARTKLFNDKLNLDVTAVLDPYAVNVNGTRINKFHGGLGRLRSVSASTGFQFSSDDGKNREEKNELVGGFYDHYVDFDVPWAVSVDYTLNYTKSWTRNPNPGATKALSEGTISQMLRVNGDFSLTPKWKIGFSTGYDFDNHEVTATSFNISRDLHCWDMTFSCIPFGTHQSYNFQINVRSSLLRDLKLTKKESWYDTGNFYR</sequence>
<dbReference type="PATRIC" id="fig|742817.3.peg.1695"/>
<dbReference type="HOGENOM" id="CLU_007637_0_0_10"/>
<evidence type="ECO:0000259" key="2">
    <source>
        <dbReference type="PROSITE" id="PS50039"/>
    </source>
</evidence>
<dbReference type="GO" id="GO:0003700">
    <property type="term" value="F:DNA-binding transcription factor activity"/>
    <property type="evidence" value="ECO:0007669"/>
    <property type="project" value="InterPro"/>
</dbReference>
<dbReference type="AlphaFoldDB" id="H1DH53"/>